<dbReference type="Proteomes" id="UP001162483">
    <property type="component" value="Unassembled WGS sequence"/>
</dbReference>
<dbReference type="PANTHER" id="PTHR28668:SF1">
    <property type="entry name" value="TRANSMEMBRANE PROTEIN 234"/>
    <property type="match status" value="1"/>
</dbReference>
<proteinExistence type="predicted"/>
<protein>
    <recommendedName>
        <fullName evidence="8">Transmembrane protein 234</fullName>
    </recommendedName>
</protein>
<keyword evidence="3" id="KW-1133">Transmembrane helix</keyword>
<keyword evidence="2" id="KW-0812">Transmembrane</keyword>
<evidence type="ECO:0000256" key="4">
    <source>
        <dbReference type="ARBA" id="ARBA00023136"/>
    </source>
</evidence>
<feature type="signal peptide" evidence="5">
    <location>
        <begin position="1"/>
        <end position="19"/>
    </location>
</feature>
<keyword evidence="4" id="KW-0472">Membrane</keyword>
<organism evidence="6 7">
    <name type="scientific">Staurois parvus</name>
    <dbReference type="NCBI Taxonomy" id="386267"/>
    <lineage>
        <taxon>Eukaryota</taxon>
        <taxon>Metazoa</taxon>
        <taxon>Chordata</taxon>
        <taxon>Craniata</taxon>
        <taxon>Vertebrata</taxon>
        <taxon>Euteleostomi</taxon>
        <taxon>Amphibia</taxon>
        <taxon>Batrachia</taxon>
        <taxon>Anura</taxon>
        <taxon>Neobatrachia</taxon>
        <taxon>Ranoidea</taxon>
        <taxon>Ranidae</taxon>
        <taxon>Staurois</taxon>
    </lineage>
</organism>
<evidence type="ECO:0000256" key="2">
    <source>
        <dbReference type="ARBA" id="ARBA00022692"/>
    </source>
</evidence>
<accession>A0ABN9AK68</accession>
<dbReference type="InterPro" id="IPR018908">
    <property type="entry name" value="TMEM234"/>
</dbReference>
<evidence type="ECO:0000256" key="5">
    <source>
        <dbReference type="SAM" id="SignalP"/>
    </source>
</evidence>
<dbReference type="Pfam" id="PF10639">
    <property type="entry name" value="TMEM234"/>
    <property type="match status" value="1"/>
</dbReference>
<comment type="caution">
    <text evidence="6">The sequence shown here is derived from an EMBL/GenBank/DDBJ whole genome shotgun (WGS) entry which is preliminary data.</text>
</comment>
<dbReference type="EMBL" id="CATNWA010000317">
    <property type="protein sequence ID" value="CAI9536432.1"/>
    <property type="molecule type" value="Genomic_DNA"/>
</dbReference>
<evidence type="ECO:0000256" key="1">
    <source>
        <dbReference type="ARBA" id="ARBA00004141"/>
    </source>
</evidence>
<evidence type="ECO:0008006" key="8">
    <source>
        <dbReference type="Google" id="ProtNLM"/>
    </source>
</evidence>
<evidence type="ECO:0000313" key="7">
    <source>
        <dbReference type="Proteomes" id="UP001162483"/>
    </source>
</evidence>
<evidence type="ECO:0000313" key="6">
    <source>
        <dbReference type="EMBL" id="CAI9536432.1"/>
    </source>
</evidence>
<comment type="subcellular location">
    <subcellularLocation>
        <location evidence="1">Membrane</location>
        <topology evidence="1">Multi-pass membrane protein</topology>
    </subcellularLocation>
</comment>
<evidence type="ECO:0000256" key="3">
    <source>
        <dbReference type="ARBA" id="ARBA00022989"/>
    </source>
</evidence>
<name>A0ABN9AK68_9NEOB</name>
<dbReference type="PANTHER" id="PTHR28668">
    <property type="entry name" value="TRANSMEMBRANE PROTEIN 234"/>
    <property type="match status" value="1"/>
</dbReference>
<keyword evidence="7" id="KW-1185">Reference proteome</keyword>
<feature type="chain" id="PRO_5046726506" description="Transmembrane protein 234" evidence="5">
    <location>
        <begin position="20"/>
        <end position="87"/>
    </location>
</feature>
<reference evidence="6" key="1">
    <citation type="submission" date="2023-05" db="EMBL/GenBank/DDBJ databases">
        <authorList>
            <person name="Stuckert A."/>
        </authorList>
    </citation>
    <scope>NUCLEOTIDE SEQUENCE</scope>
</reference>
<gene>
    <name evidence="6" type="ORF">SPARVUS_LOCUS1026571</name>
</gene>
<sequence>MSMAVVDVGSLLLVALLWGVTNPFLRKGAEGVERMREDRTVWRLLGEAKFLISNYRYIIPFLLNQSGSVFFLPYTGIDGAVLGCPCV</sequence>
<keyword evidence="5" id="KW-0732">Signal</keyword>